<evidence type="ECO:0000259" key="2">
    <source>
        <dbReference type="Pfam" id="PF05050"/>
    </source>
</evidence>
<dbReference type="Pfam" id="PF05050">
    <property type="entry name" value="Methyltransf_21"/>
    <property type="match status" value="1"/>
</dbReference>
<dbReference type="AlphaFoldDB" id="A0A9W7GJP4"/>
<dbReference type="SUPFAM" id="SSF53335">
    <property type="entry name" value="S-adenosyl-L-methionine-dependent methyltransferases"/>
    <property type="match status" value="1"/>
</dbReference>
<keyword evidence="1" id="KW-0812">Transmembrane</keyword>
<accession>A0A9W7GJP4</accession>
<evidence type="ECO:0000256" key="1">
    <source>
        <dbReference type="SAM" id="Phobius"/>
    </source>
</evidence>
<dbReference type="InterPro" id="IPR029063">
    <property type="entry name" value="SAM-dependent_MTases_sf"/>
</dbReference>
<dbReference type="InterPro" id="IPR006342">
    <property type="entry name" value="FkbM_mtfrase"/>
</dbReference>
<name>A0A9W7GJP4_9STRA</name>
<dbReference type="OrthoDB" id="10266791at2759"/>
<protein>
    <recommendedName>
        <fullName evidence="2">Methyltransferase FkbM domain-containing protein</fullName>
    </recommendedName>
</protein>
<dbReference type="EMBL" id="BRYA01000320">
    <property type="protein sequence ID" value="GMI46942.1"/>
    <property type="molecule type" value="Genomic_DNA"/>
</dbReference>
<gene>
    <name evidence="3" type="ORF">TrCOL_g8453</name>
</gene>
<evidence type="ECO:0000313" key="4">
    <source>
        <dbReference type="Proteomes" id="UP001165065"/>
    </source>
</evidence>
<organism evidence="3 4">
    <name type="scientific">Triparma columacea</name>
    <dbReference type="NCBI Taxonomy" id="722753"/>
    <lineage>
        <taxon>Eukaryota</taxon>
        <taxon>Sar</taxon>
        <taxon>Stramenopiles</taxon>
        <taxon>Ochrophyta</taxon>
        <taxon>Bolidophyceae</taxon>
        <taxon>Parmales</taxon>
        <taxon>Triparmaceae</taxon>
        <taxon>Triparma</taxon>
    </lineage>
</organism>
<feature type="domain" description="Methyltransferase FkbM" evidence="2">
    <location>
        <begin position="139"/>
        <end position="286"/>
    </location>
</feature>
<evidence type="ECO:0000313" key="3">
    <source>
        <dbReference type="EMBL" id="GMI46942.1"/>
    </source>
</evidence>
<sequence>MRCCLKVSSLICLIFTLSMTYFLIRLHSSVHLLLSTSGLTLSGFDVDSDGGSRLVDWMKDGRITALLRETTDRVIQVNTGGGLYTRTLVDVSHSREAGLLIRRMSSRFPPVSPPEISRGSNEDELFPPGPLPFSRLVVDIGANDGLLSSNSFNLAQLGWSTVLVEPNPSQLSLAKSNQSPYIDVYSTGSQTACYLEAAVTPDDKDGTADLFLTSDAAGMESHLKASQTPGQRKRAETLRGGAAFDRLENTIKVKTLSVGTIAKMCKVPKRFGLLSIDAEGVGDMVLNSWLSSVTPPSTSYQSLCTLVLAAALVVVGVGWRVWVIGGWGGGVGTTRLRGLEGAGRRRRGGGGRAYAHSFWQRHWW</sequence>
<reference evidence="4" key="1">
    <citation type="journal article" date="2023" name="Commun. Biol.">
        <title>Genome analysis of Parmales, the sister group of diatoms, reveals the evolutionary specialization of diatoms from phago-mixotrophs to photoautotrophs.</title>
        <authorList>
            <person name="Ban H."/>
            <person name="Sato S."/>
            <person name="Yoshikawa S."/>
            <person name="Yamada K."/>
            <person name="Nakamura Y."/>
            <person name="Ichinomiya M."/>
            <person name="Sato N."/>
            <person name="Blanc-Mathieu R."/>
            <person name="Endo H."/>
            <person name="Kuwata A."/>
            <person name="Ogata H."/>
        </authorList>
    </citation>
    <scope>NUCLEOTIDE SEQUENCE [LARGE SCALE GENOMIC DNA]</scope>
</reference>
<dbReference type="Proteomes" id="UP001165065">
    <property type="component" value="Unassembled WGS sequence"/>
</dbReference>
<keyword evidence="1" id="KW-1133">Transmembrane helix</keyword>
<dbReference type="Gene3D" id="3.40.50.150">
    <property type="entry name" value="Vaccinia Virus protein VP39"/>
    <property type="match status" value="1"/>
</dbReference>
<comment type="caution">
    <text evidence="3">The sequence shown here is derived from an EMBL/GenBank/DDBJ whole genome shotgun (WGS) entry which is preliminary data.</text>
</comment>
<feature type="transmembrane region" description="Helical" evidence="1">
    <location>
        <begin position="7"/>
        <end position="24"/>
    </location>
</feature>
<keyword evidence="1" id="KW-0472">Membrane</keyword>
<proteinExistence type="predicted"/>
<keyword evidence="4" id="KW-1185">Reference proteome</keyword>